<dbReference type="InterPro" id="IPR001270">
    <property type="entry name" value="ClpA/B"/>
</dbReference>
<evidence type="ECO:0000259" key="13">
    <source>
        <dbReference type="SMART" id="SM00382"/>
    </source>
</evidence>
<feature type="domain" description="AAA+ ATPase" evidence="13">
    <location>
        <begin position="38"/>
        <end position="181"/>
    </location>
</feature>
<sequence>MEYLSLYRKWRPLSFTEGFVGQEHVVRTLRNALLYNKVAHAYLFTGPRGTGKTSAAKILAKAVNCTGRGESPDPCNQCPSCQRINDGVSLDVLEIDGASNRGIDEVRDLREKVKFAPVEGKFKVYIIDEVHMLTTEAFNALLKTLEEPPPHVIFIFATTESHKVPATILSRCQKFDFKRLTSQEISAHLARVVAAEGLTAEEEALRLIGQVTDGGMRDAIGLLEQGLAYAEGKLTAADVRAVLGLVENETLLALGEAVAAANPAAGFRLIQKASAEGKDLPLFARQIAGFFRDLLLLLWTETADAVPFSPAEKETARTIADKLGQAKLKRGVGLFLEAGSAARRGTEGSLPLEMAFLRLLTEEETAPDSALDQLAQKVAALERRLAQLEAALGNRPPAARGLAAKATPAPAVTRTAPAPAADKAAFTPSATKGLAATPASAPAAPTPASVELQPFDRWEEVLEGVKQRKRTVEALLREGTPIGRRGNQLLIRFTLEFHWEKIREVEYTRLVTEVLQEVTGEKLIPQFILGEAGNNQAEENSPDLLRKTLELFGGEVTEIKEEDR</sequence>
<evidence type="ECO:0000256" key="3">
    <source>
        <dbReference type="ARBA" id="ARBA00022679"/>
    </source>
</evidence>
<comment type="catalytic activity">
    <reaction evidence="11">
        <text>DNA(n) + a 2'-deoxyribonucleoside 5'-triphosphate = DNA(n+1) + diphosphate</text>
        <dbReference type="Rhea" id="RHEA:22508"/>
        <dbReference type="Rhea" id="RHEA-COMP:17339"/>
        <dbReference type="Rhea" id="RHEA-COMP:17340"/>
        <dbReference type="ChEBI" id="CHEBI:33019"/>
        <dbReference type="ChEBI" id="CHEBI:61560"/>
        <dbReference type="ChEBI" id="CHEBI:173112"/>
        <dbReference type="EC" id="2.7.7.7"/>
    </reaction>
</comment>
<dbReference type="Gene3D" id="1.10.8.60">
    <property type="match status" value="1"/>
</dbReference>
<dbReference type="InterPro" id="IPR008921">
    <property type="entry name" value="DNA_pol3_clamp-load_cplx_C"/>
</dbReference>
<dbReference type="PANTHER" id="PTHR11669:SF0">
    <property type="entry name" value="PROTEIN STICHEL-LIKE 2"/>
    <property type="match status" value="1"/>
</dbReference>
<dbReference type="EC" id="2.7.7.7" evidence="2"/>
<dbReference type="PRINTS" id="PR00300">
    <property type="entry name" value="CLPPROTEASEA"/>
</dbReference>
<dbReference type="CDD" id="cd00009">
    <property type="entry name" value="AAA"/>
    <property type="match status" value="1"/>
</dbReference>
<evidence type="ECO:0000256" key="8">
    <source>
        <dbReference type="ARBA" id="ARBA00022833"/>
    </source>
</evidence>
<dbReference type="InterPro" id="IPR048448">
    <property type="entry name" value="DnaX-like_C"/>
</dbReference>
<keyword evidence="15" id="KW-1185">Reference proteome</keyword>
<protein>
    <recommendedName>
        <fullName evidence="2">DNA-directed DNA polymerase</fullName>
        <ecNumber evidence="2">2.7.7.7</ecNumber>
    </recommendedName>
</protein>
<proteinExistence type="inferred from homology"/>
<evidence type="ECO:0000256" key="1">
    <source>
        <dbReference type="ARBA" id="ARBA00006360"/>
    </source>
</evidence>
<evidence type="ECO:0000256" key="4">
    <source>
        <dbReference type="ARBA" id="ARBA00022695"/>
    </source>
</evidence>
<dbReference type="Gene3D" id="3.40.50.300">
    <property type="entry name" value="P-loop containing nucleotide triphosphate hydrolases"/>
    <property type="match status" value="1"/>
</dbReference>
<dbReference type="GO" id="GO:0009360">
    <property type="term" value="C:DNA polymerase III complex"/>
    <property type="evidence" value="ECO:0007669"/>
    <property type="project" value="InterPro"/>
</dbReference>
<keyword evidence="3 14" id="KW-0808">Transferase</keyword>
<dbReference type="Pfam" id="PF12169">
    <property type="entry name" value="DNA_pol3_gamma3"/>
    <property type="match status" value="1"/>
</dbReference>
<dbReference type="EMBL" id="JAAKDE010000003">
    <property type="protein sequence ID" value="MBA2132268.1"/>
    <property type="molecule type" value="Genomic_DNA"/>
</dbReference>
<dbReference type="GO" id="GO:0003887">
    <property type="term" value="F:DNA-directed DNA polymerase activity"/>
    <property type="evidence" value="ECO:0007669"/>
    <property type="project" value="UniProtKB-KW"/>
</dbReference>
<dbReference type="RefSeq" id="WP_181338722.1">
    <property type="nucleotide sequence ID" value="NZ_JAAKDE010000003.1"/>
</dbReference>
<dbReference type="Pfam" id="PF22608">
    <property type="entry name" value="DNAX_ATPase_lid"/>
    <property type="match status" value="1"/>
</dbReference>
<dbReference type="SMART" id="SM00382">
    <property type="entry name" value="AAA"/>
    <property type="match status" value="1"/>
</dbReference>
<dbReference type="InterPro" id="IPR045085">
    <property type="entry name" value="HLD_clamp_pol_III_gamma_tau"/>
</dbReference>
<keyword evidence="7" id="KW-0547">Nucleotide-binding</keyword>
<dbReference type="GO" id="GO:0006261">
    <property type="term" value="P:DNA-templated DNA replication"/>
    <property type="evidence" value="ECO:0007669"/>
    <property type="project" value="TreeGrafter"/>
</dbReference>
<dbReference type="GO" id="GO:0005524">
    <property type="term" value="F:ATP binding"/>
    <property type="evidence" value="ECO:0007669"/>
    <property type="project" value="UniProtKB-KW"/>
</dbReference>
<evidence type="ECO:0000256" key="7">
    <source>
        <dbReference type="ARBA" id="ARBA00022741"/>
    </source>
</evidence>
<evidence type="ECO:0000256" key="9">
    <source>
        <dbReference type="ARBA" id="ARBA00022840"/>
    </source>
</evidence>
<dbReference type="Pfam" id="PF13177">
    <property type="entry name" value="DNA_pol3_delta2"/>
    <property type="match status" value="1"/>
</dbReference>
<evidence type="ECO:0000256" key="11">
    <source>
        <dbReference type="ARBA" id="ARBA00049244"/>
    </source>
</evidence>
<dbReference type="AlphaFoldDB" id="A0A8J6HZ05"/>
<feature type="region of interest" description="Disordered" evidence="12">
    <location>
        <begin position="398"/>
        <end position="420"/>
    </location>
</feature>
<gene>
    <name evidence="14" type="primary">dnaX</name>
    <name evidence="14" type="ORF">G5B42_01710</name>
</gene>
<dbReference type="SUPFAM" id="SSF52540">
    <property type="entry name" value="P-loop containing nucleoside triphosphate hydrolases"/>
    <property type="match status" value="1"/>
</dbReference>
<accession>A0A8J6HZ05</accession>
<dbReference type="PANTHER" id="PTHR11669">
    <property type="entry name" value="REPLICATION FACTOR C / DNA POLYMERASE III GAMMA-TAU SUBUNIT"/>
    <property type="match status" value="1"/>
</dbReference>
<keyword evidence="8" id="KW-0862">Zinc</keyword>
<comment type="similarity">
    <text evidence="1">Belongs to the DnaX/STICHEL family.</text>
</comment>
<dbReference type="NCBIfam" id="TIGR02397">
    <property type="entry name" value="dnaX_nterm"/>
    <property type="match status" value="1"/>
</dbReference>
<dbReference type="InterPro" id="IPR050238">
    <property type="entry name" value="DNA_Rep/Repair_Clamp_Loader"/>
</dbReference>
<evidence type="ECO:0000256" key="5">
    <source>
        <dbReference type="ARBA" id="ARBA00022705"/>
    </source>
</evidence>
<keyword evidence="10" id="KW-0239">DNA-directed DNA polymerase</keyword>
<dbReference type="GO" id="GO:0046872">
    <property type="term" value="F:metal ion binding"/>
    <property type="evidence" value="ECO:0007669"/>
    <property type="project" value="UniProtKB-KW"/>
</dbReference>
<dbReference type="FunFam" id="3.40.50.300:FF:000014">
    <property type="entry name" value="DNA polymerase III subunit gamma/tau"/>
    <property type="match status" value="1"/>
</dbReference>
<evidence type="ECO:0000256" key="2">
    <source>
        <dbReference type="ARBA" id="ARBA00012417"/>
    </source>
</evidence>
<dbReference type="InterPro" id="IPR003593">
    <property type="entry name" value="AAA+_ATPase"/>
</dbReference>
<evidence type="ECO:0000313" key="14">
    <source>
        <dbReference type="EMBL" id="MBA2132268.1"/>
    </source>
</evidence>
<dbReference type="NCBIfam" id="NF004046">
    <property type="entry name" value="PRK05563.1"/>
    <property type="match status" value="1"/>
</dbReference>
<keyword evidence="9" id="KW-0067">ATP-binding</keyword>
<dbReference type="Pfam" id="PF20964">
    <property type="entry name" value="DnaX_C"/>
    <property type="match status" value="1"/>
</dbReference>
<reference evidence="14" key="1">
    <citation type="submission" date="2020-06" db="EMBL/GenBank/DDBJ databases">
        <title>Novel chitinolytic bacterium.</title>
        <authorList>
            <person name="Ungkulpasvich U."/>
            <person name="Kosugi A."/>
            <person name="Uke A."/>
        </authorList>
    </citation>
    <scope>NUCLEOTIDE SEQUENCE</scope>
    <source>
        <strain evidence="14">UUS1-1</strain>
    </source>
</reference>
<name>A0A8J6HZ05_9FIRM</name>
<dbReference type="InterPro" id="IPR022754">
    <property type="entry name" value="DNA_pol_III_gamma-3"/>
</dbReference>
<evidence type="ECO:0000256" key="10">
    <source>
        <dbReference type="ARBA" id="ARBA00022932"/>
    </source>
</evidence>
<dbReference type="SUPFAM" id="SSF48019">
    <property type="entry name" value="post-AAA+ oligomerization domain-like"/>
    <property type="match status" value="1"/>
</dbReference>
<keyword evidence="6" id="KW-0479">Metal-binding</keyword>
<dbReference type="GO" id="GO:0003677">
    <property type="term" value="F:DNA binding"/>
    <property type="evidence" value="ECO:0007669"/>
    <property type="project" value="InterPro"/>
</dbReference>
<dbReference type="CDD" id="cd18137">
    <property type="entry name" value="HLD_clamp_pol_III_gamma_tau"/>
    <property type="match status" value="1"/>
</dbReference>
<evidence type="ECO:0000313" key="15">
    <source>
        <dbReference type="Proteomes" id="UP000657177"/>
    </source>
</evidence>
<comment type="caution">
    <text evidence="14">The sequence shown here is derived from an EMBL/GenBank/DDBJ whole genome shotgun (WGS) entry which is preliminary data.</text>
</comment>
<organism evidence="14 15">
    <name type="scientific">Capillibacterium thermochitinicola</name>
    <dbReference type="NCBI Taxonomy" id="2699427"/>
    <lineage>
        <taxon>Bacteria</taxon>
        <taxon>Bacillati</taxon>
        <taxon>Bacillota</taxon>
        <taxon>Capillibacterium</taxon>
    </lineage>
</organism>
<dbReference type="Gene3D" id="1.20.272.10">
    <property type="match status" value="1"/>
</dbReference>
<dbReference type="InterPro" id="IPR012763">
    <property type="entry name" value="DNA_pol_III_sug/sutau_N"/>
</dbReference>
<dbReference type="InterPro" id="IPR027417">
    <property type="entry name" value="P-loop_NTPase"/>
</dbReference>
<dbReference type="Proteomes" id="UP000657177">
    <property type="component" value="Unassembled WGS sequence"/>
</dbReference>
<evidence type="ECO:0000256" key="12">
    <source>
        <dbReference type="SAM" id="MobiDB-lite"/>
    </source>
</evidence>
<keyword evidence="4 14" id="KW-0548">Nucleotidyltransferase</keyword>
<keyword evidence="5" id="KW-0235">DNA replication</keyword>
<evidence type="ECO:0000256" key="6">
    <source>
        <dbReference type="ARBA" id="ARBA00022723"/>
    </source>
</evidence>